<keyword evidence="14" id="KW-0443">Lipid metabolism</keyword>
<evidence type="ECO:0000256" key="17">
    <source>
        <dbReference type="ARBA" id="ARBA00039034"/>
    </source>
</evidence>
<dbReference type="FunFam" id="1.10.540.10:FF:000001">
    <property type="entry name" value="Very long-chain-specific acyl-CoA dehydrogenase, mitochondrial"/>
    <property type="match status" value="1"/>
</dbReference>
<keyword evidence="31" id="KW-1185">Reference proteome</keyword>
<keyword evidence="9" id="KW-0274">FAD</keyword>
<dbReference type="GO" id="GO:0000062">
    <property type="term" value="F:fatty-acyl-CoA binding"/>
    <property type="evidence" value="ECO:0007669"/>
    <property type="project" value="TreeGrafter"/>
</dbReference>
<dbReference type="CDD" id="cd01161">
    <property type="entry name" value="VLCAD"/>
    <property type="match status" value="1"/>
</dbReference>
<keyword evidence="6" id="KW-0285">Flavoprotein</keyword>
<dbReference type="PANTHER" id="PTHR43884">
    <property type="entry name" value="ACYL-COA DEHYDROGENASE"/>
    <property type="match status" value="1"/>
</dbReference>
<dbReference type="Gene3D" id="1.10.540.10">
    <property type="entry name" value="Acyl-CoA dehydrogenase/oxidase, N-terminal domain"/>
    <property type="match status" value="1"/>
</dbReference>
<dbReference type="SUPFAM" id="SSF56645">
    <property type="entry name" value="Acyl-CoA dehydrogenase NM domain-like"/>
    <property type="match status" value="1"/>
</dbReference>
<feature type="domain" description="C2H2-type" evidence="29">
    <location>
        <begin position="620"/>
        <end position="645"/>
    </location>
</feature>
<comment type="catalytic activity">
    <reaction evidence="24">
        <text>tetradecanoyl-CoA + oxidized [electron-transfer flavoprotein] + H(+) = (2E)-tetradecenoyl-CoA + reduced [electron-transfer flavoprotein]</text>
        <dbReference type="Rhea" id="RHEA:47316"/>
        <dbReference type="Rhea" id="RHEA-COMP:10685"/>
        <dbReference type="Rhea" id="RHEA-COMP:10686"/>
        <dbReference type="ChEBI" id="CHEBI:15378"/>
        <dbReference type="ChEBI" id="CHEBI:57385"/>
        <dbReference type="ChEBI" id="CHEBI:57692"/>
        <dbReference type="ChEBI" id="CHEBI:58307"/>
        <dbReference type="ChEBI" id="CHEBI:61405"/>
    </reaction>
    <physiologicalReaction direction="left-to-right" evidence="24">
        <dbReference type="Rhea" id="RHEA:47317"/>
    </physiologicalReaction>
</comment>
<evidence type="ECO:0000256" key="27">
    <source>
        <dbReference type="ARBA" id="ARBA00049224"/>
    </source>
</evidence>
<dbReference type="GO" id="GO:0017099">
    <property type="term" value="F:very-long-chain fatty acyl-CoA dehydrogenase activity"/>
    <property type="evidence" value="ECO:0007669"/>
    <property type="project" value="UniProtKB-EC"/>
</dbReference>
<feature type="region of interest" description="Disordered" evidence="28">
    <location>
        <begin position="805"/>
        <end position="834"/>
    </location>
</feature>
<dbReference type="InterPro" id="IPR049448">
    <property type="entry name" value="ACAD9/ACADV-like_C"/>
</dbReference>
<evidence type="ECO:0000256" key="24">
    <source>
        <dbReference type="ARBA" id="ARBA00049038"/>
    </source>
</evidence>
<name>A0AA39LWK5_9BILA</name>
<evidence type="ECO:0000256" key="15">
    <source>
        <dbReference type="ARBA" id="ARBA00023128"/>
    </source>
</evidence>
<evidence type="ECO:0000313" key="30">
    <source>
        <dbReference type="EMBL" id="KAK0412277.1"/>
    </source>
</evidence>
<keyword evidence="12" id="KW-0007">Acetylation</keyword>
<comment type="catalytic activity">
    <reaction evidence="22">
        <text>oxidized [electron-transfer flavoprotein] + hexadecanoyl-CoA + H(+) = (2E)-hexadecenoyl-CoA + reduced [electron-transfer flavoprotein]</text>
        <dbReference type="Rhea" id="RHEA:43448"/>
        <dbReference type="Rhea" id="RHEA-COMP:10685"/>
        <dbReference type="Rhea" id="RHEA-COMP:10686"/>
        <dbReference type="ChEBI" id="CHEBI:15378"/>
        <dbReference type="ChEBI" id="CHEBI:57379"/>
        <dbReference type="ChEBI" id="CHEBI:57692"/>
        <dbReference type="ChEBI" id="CHEBI:58307"/>
        <dbReference type="ChEBI" id="CHEBI:61526"/>
    </reaction>
    <physiologicalReaction direction="left-to-right" evidence="22">
        <dbReference type="Rhea" id="RHEA:43449"/>
    </physiologicalReaction>
</comment>
<comment type="catalytic activity">
    <reaction evidence="26">
        <text>eicosanoyl-CoA + oxidized [electron-transfer flavoprotein] + H(+) = (2E)-eicosenoyl-CoA + reduced [electron-transfer flavoprotein]</text>
        <dbReference type="Rhea" id="RHEA:47236"/>
        <dbReference type="Rhea" id="RHEA-COMP:10685"/>
        <dbReference type="Rhea" id="RHEA-COMP:10686"/>
        <dbReference type="ChEBI" id="CHEBI:15378"/>
        <dbReference type="ChEBI" id="CHEBI:57380"/>
        <dbReference type="ChEBI" id="CHEBI:57692"/>
        <dbReference type="ChEBI" id="CHEBI:58307"/>
        <dbReference type="ChEBI" id="CHEBI:74691"/>
    </reaction>
    <physiologicalReaction direction="left-to-right" evidence="26">
        <dbReference type="Rhea" id="RHEA:47237"/>
    </physiologicalReaction>
</comment>
<dbReference type="FunFam" id="1.20.140.10:FF:000008">
    <property type="entry name" value="acyl-CoA dehydrogenase family member 9, mitochondrial"/>
    <property type="match status" value="1"/>
</dbReference>
<dbReference type="SMART" id="SM00355">
    <property type="entry name" value="ZnF_C2H2"/>
    <property type="match status" value="2"/>
</dbReference>
<protein>
    <recommendedName>
        <fullName evidence="18">Very long-chain specific acyl-CoA dehydrogenase, mitochondrial</fullName>
        <ecNumber evidence="17">1.3.8.9</ecNumber>
    </recommendedName>
</protein>
<dbReference type="EC" id="1.3.8.9" evidence="17"/>
<evidence type="ECO:0000256" key="8">
    <source>
        <dbReference type="ARBA" id="ARBA00022799"/>
    </source>
</evidence>
<comment type="cofactor">
    <cofactor evidence="1">
        <name>FAD</name>
        <dbReference type="ChEBI" id="CHEBI:57692"/>
    </cofactor>
</comment>
<comment type="function">
    <text evidence="19">Very long-chain specific acyl-CoA dehydrogenase is one of the acyl-CoA dehydrogenases that catalyze the first step of mitochondrial fatty acid beta-oxidation, an aerobic process breaking down fatty acids into acetyl-CoA and allowing the production of energy from fats. The first step of fatty acid beta-oxidation consists in the removal of one hydrogen from C-2 and C-3 of the straight-chain fatty acyl-CoA thioester, resulting in the formation of trans-2-enoyl-CoA. Among the different mitochondrial acyl-CoA dehydrogenases, very long-chain specific acyl-CoA dehydrogenase acts specifically on acyl-CoAs with saturated 12 to 24 carbons long primary chains.</text>
</comment>
<evidence type="ECO:0000256" key="10">
    <source>
        <dbReference type="ARBA" id="ARBA00022832"/>
    </source>
</evidence>
<evidence type="ECO:0000256" key="18">
    <source>
        <dbReference type="ARBA" id="ARBA00040902"/>
    </source>
</evidence>
<evidence type="ECO:0000256" key="4">
    <source>
        <dbReference type="ARBA" id="ARBA00009347"/>
    </source>
</evidence>
<evidence type="ECO:0000256" key="2">
    <source>
        <dbReference type="ARBA" id="ARBA00004637"/>
    </source>
</evidence>
<comment type="subunit">
    <text evidence="20">Homodimer. Homodimerizes after import into the mitochondrion.</text>
</comment>
<dbReference type="InterPro" id="IPR013087">
    <property type="entry name" value="Znf_C2H2_type"/>
</dbReference>
<dbReference type="InterPro" id="IPR009075">
    <property type="entry name" value="AcylCo_DH/oxidase_C"/>
</dbReference>
<gene>
    <name evidence="30" type="ORF">QR680_006126</name>
</gene>
<dbReference type="InterPro" id="IPR006091">
    <property type="entry name" value="Acyl-CoA_Oxase/DH_mid-dom"/>
</dbReference>
<dbReference type="Pfam" id="PF21343">
    <property type="entry name" value="ACAD9-ACADV_C"/>
    <property type="match status" value="1"/>
</dbReference>
<evidence type="ECO:0000256" key="25">
    <source>
        <dbReference type="ARBA" id="ARBA00049050"/>
    </source>
</evidence>
<comment type="similarity">
    <text evidence="4">Belongs to the acyl-CoA dehydrogenase family.</text>
</comment>
<dbReference type="Gene3D" id="1.20.140.10">
    <property type="entry name" value="Butyryl-CoA Dehydrogenase, subunit A, domain 3"/>
    <property type="match status" value="2"/>
</dbReference>
<evidence type="ECO:0000256" key="6">
    <source>
        <dbReference type="ARBA" id="ARBA00022630"/>
    </source>
</evidence>
<evidence type="ECO:0000256" key="26">
    <source>
        <dbReference type="ARBA" id="ARBA00049140"/>
    </source>
</evidence>
<proteinExistence type="inferred from homology"/>
<dbReference type="FunFam" id="2.40.110.10:FF:000006">
    <property type="entry name" value="very long-chain specific acyl-CoA dehydrogenase, mitochondrial"/>
    <property type="match status" value="1"/>
</dbReference>
<dbReference type="InterPro" id="IPR013786">
    <property type="entry name" value="AcylCoA_DH/ox_N"/>
</dbReference>
<keyword evidence="16" id="KW-0472">Membrane</keyword>
<dbReference type="PROSITE" id="PS00073">
    <property type="entry name" value="ACYL_COA_DH_2"/>
    <property type="match status" value="1"/>
</dbReference>
<evidence type="ECO:0000256" key="14">
    <source>
        <dbReference type="ARBA" id="ARBA00023098"/>
    </source>
</evidence>
<evidence type="ECO:0000256" key="7">
    <source>
        <dbReference type="ARBA" id="ARBA00022792"/>
    </source>
</evidence>
<dbReference type="InterPro" id="IPR006089">
    <property type="entry name" value="Acyl-CoA_DH_CS"/>
</dbReference>
<dbReference type="GO" id="GO:0006631">
    <property type="term" value="P:fatty acid metabolic process"/>
    <property type="evidence" value="ECO:0007669"/>
    <property type="project" value="UniProtKB-KW"/>
</dbReference>
<evidence type="ECO:0000256" key="16">
    <source>
        <dbReference type="ARBA" id="ARBA00023136"/>
    </source>
</evidence>
<feature type="domain" description="C2H2-type" evidence="29">
    <location>
        <begin position="658"/>
        <end position="680"/>
    </location>
</feature>
<comment type="pathway">
    <text evidence="3">Lipid metabolism; mitochondrial fatty acid beta-oxidation.</text>
</comment>
<evidence type="ECO:0000256" key="19">
    <source>
        <dbReference type="ARBA" id="ARBA00045422"/>
    </source>
</evidence>
<keyword evidence="11" id="KW-0809">Transit peptide</keyword>
<dbReference type="InterPro" id="IPR036250">
    <property type="entry name" value="AcylCo_DH-like_C"/>
</dbReference>
<dbReference type="Pfam" id="PF00441">
    <property type="entry name" value="Acyl-CoA_dh_1"/>
    <property type="match status" value="1"/>
</dbReference>
<sequence length="834" mass="92043">MRSSALRLLSQTRYSPIINGRAVSTAAKKTKTKTEPPKKEDSFCMNLFRGEANLKQVFPYPVNLNDERREMLSMILGGTEKFLEEVNDPVKNDENATIPKEVLKQFAEYGAFGALVPEEYEGAGLNNTQMTRLAEVVGRHDLGLGVVMGAHQSIGYKGILLYGNEEQKKKYLPDLATGRKFAAFCLTEPSSGSDANSIRSRAVLSPDGKYYILNGSKIWISNGGIADLFTVFAQTPVEQADGSVKDKVSAFVVERGFGGVTNGPPEKKMGIKGSNTTEVYFENVKIPAENMLGEKGEGFKVAMNILNNGRFGIPAACTGAMKHCIQKTVEHITTRTQFGRKLEEFGDVQEKLSDMVLRHYATESIVYMLAANMDRGIQDYQLEAAIGKVMSSENAWIVCDNAIQLHGGMGFMKECGLERVLRDLRIFRIFEGANDVMRLFIGLTGMQYAGKHLQHTAKQVASGNVFALFGAVARRTSRSTGGDFASVVHPSLKSSATLVDDAIVRFGKTVEALLTKHRKNIIERQFEVTRVANAAIDIYSMVAVLSRCTRTLNSTDGDSNHEKQIAELFVRQASRRAVKQLKETDGATLSNLSLITSIAKDVCKNQALPQRSTKKTSEDFKCSVQSCDYEGSSAEALRKHKQRSHVIQPKIATYHCQLRCAYCEARLETQLAYIAHVQKHHNSNHTIERKILESEEEFQRWVASLKKRYGVDFVKRRGDKKTAAGRTVRMFCSRSGSNVKGSKLTQSGIIPKMSVRCGKDCTAFLIAHFTESNVSVEYCLEHAGHIIDAEDGKWMRLSRRGTVGASVGPEAVGERRGDDEGGEEGEETEGGHAG</sequence>
<keyword evidence="7" id="KW-0999">Mitochondrion inner membrane</keyword>
<evidence type="ECO:0000256" key="21">
    <source>
        <dbReference type="ARBA" id="ARBA00047893"/>
    </source>
</evidence>
<dbReference type="AlphaFoldDB" id="A0AA39LWK5"/>
<evidence type="ECO:0000256" key="22">
    <source>
        <dbReference type="ARBA" id="ARBA00047916"/>
    </source>
</evidence>
<dbReference type="InterPro" id="IPR009100">
    <property type="entry name" value="AcylCoA_DH/oxidase_NM_dom_sf"/>
</dbReference>
<comment type="catalytic activity">
    <reaction evidence="21">
        <text>dodecanoyl-CoA + oxidized [electron-transfer flavoprotein] + H(+) = (2E)-dodecenoyl-CoA + reduced [electron-transfer flavoprotein]</text>
        <dbReference type="Rhea" id="RHEA:47296"/>
        <dbReference type="Rhea" id="RHEA-COMP:10685"/>
        <dbReference type="Rhea" id="RHEA-COMP:10686"/>
        <dbReference type="ChEBI" id="CHEBI:15378"/>
        <dbReference type="ChEBI" id="CHEBI:57330"/>
        <dbReference type="ChEBI" id="CHEBI:57375"/>
        <dbReference type="ChEBI" id="CHEBI:57692"/>
        <dbReference type="ChEBI" id="CHEBI:58307"/>
    </reaction>
    <physiologicalReaction direction="left-to-right" evidence="21">
        <dbReference type="Rhea" id="RHEA:47297"/>
    </physiologicalReaction>
</comment>
<dbReference type="PANTHER" id="PTHR43884:SF11">
    <property type="entry name" value="VERY LONG-CHAIN SPECIFIC ACYL-COA DEHYDROGENASE, MITOCHONDRIAL"/>
    <property type="match status" value="1"/>
</dbReference>
<evidence type="ECO:0000256" key="13">
    <source>
        <dbReference type="ARBA" id="ARBA00023002"/>
    </source>
</evidence>
<dbReference type="EMBL" id="JAUCMV010000003">
    <property type="protein sequence ID" value="KAK0412277.1"/>
    <property type="molecule type" value="Genomic_DNA"/>
</dbReference>
<evidence type="ECO:0000256" key="20">
    <source>
        <dbReference type="ARBA" id="ARBA00046812"/>
    </source>
</evidence>
<evidence type="ECO:0000256" key="11">
    <source>
        <dbReference type="ARBA" id="ARBA00022946"/>
    </source>
</evidence>
<comment type="caution">
    <text evidence="30">The sequence shown here is derived from an EMBL/GenBank/DDBJ whole genome shotgun (WGS) entry which is preliminary data.</text>
</comment>
<evidence type="ECO:0000256" key="9">
    <source>
        <dbReference type="ARBA" id="ARBA00022827"/>
    </source>
</evidence>
<comment type="subcellular location">
    <subcellularLocation>
        <location evidence="2">Mitochondrion inner membrane</location>
        <topology evidence="2">Peripheral membrane protein</topology>
    </subcellularLocation>
</comment>
<evidence type="ECO:0000256" key="23">
    <source>
        <dbReference type="ARBA" id="ARBA00048086"/>
    </source>
</evidence>
<dbReference type="Pfam" id="PF02770">
    <property type="entry name" value="Acyl-CoA_dh_M"/>
    <property type="match status" value="1"/>
</dbReference>
<keyword evidence="13" id="KW-0560">Oxidoreductase</keyword>
<dbReference type="Pfam" id="PF02771">
    <property type="entry name" value="Acyl-CoA_dh_N"/>
    <property type="match status" value="1"/>
</dbReference>
<comment type="catalytic activity">
    <reaction evidence="23">
        <text>tetracosanoyl-CoA + oxidized [electron-transfer flavoprotein] + H(+) = (2E)-tetracosenoyl-CoA + reduced [electron-transfer flavoprotein]</text>
        <dbReference type="Rhea" id="RHEA:47232"/>
        <dbReference type="Rhea" id="RHEA-COMP:10685"/>
        <dbReference type="Rhea" id="RHEA-COMP:10686"/>
        <dbReference type="ChEBI" id="CHEBI:15378"/>
        <dbReference type="ChEBI" id="CHEBI:57692"/>
        <dbReference type="ChEBI" id="CHEBI:58307"/>
        <dbReference type="ChEBI" id="CHEBI:65052"/>
        <dbReference type="ChEBI" id="CHEBI:74693"/>
    </reaction>
    <physiologicalReaction direction="left-to-right" evidence="23">
        <dbReference type="Rhea" id="RHEA:47233"/>
    </physiologicalReaction>
</comment>
<dbReference type="InterPro" id="IPR037069">
    <property type="entry name" value="AcylCoA_DH/ox_N_sf"/>
</dbReference>
<accession>A0AA39LWK5</accession>
<evidence type="ECO:0000313" key="31">
    <source>
        <dbReference type="Proteomes" id="UP001175271"/>
    </source>
</evidence>
<dbReference type="SUPFAM" id="SSF47203">
    <property type="entry name" value="Acyl-CoA dehydrogenase C-terminal domain-like"/>
    <property type="match status" value="1"/>
</dbReference>
<dbReference type="Proteomes" id="UP001175271">
    <property type="component" value="Unassembled WGS sequence"/>
</dbReference>
<dbReference type="GO" id="GO:0005743">
    <property type="term" value="C:mitochondrial inner membrane"/>
    <property type="evidence" value="ECO:0007669"/>
    <property type="project" value="UniProtKB-SubCell"/>
</dbReference>
<reference evidence="30" key="1">
    <citation type="submission" date="2023-06" db="EMBL/GenBank/DDBJ databases">
        <title>Genomic analysis of the entomopathogenic nematode Steinernema hermaphroditum.</title>
        <authorList>
            <person name="Schwarz E.M."/>
            <person name="Heppert J.K."/>
            <person name="Baniya A."/>
            <person name="Schwartz H.T."/>
            <person name="Tan C.-H."/>
            <person name="Antoshechkin I."/>
            <person name="Sternberg P.W."/>
            <person name="Goodrich-Blair H."/>
            <person name="Dillman A.R."/>
        </authorList>
    </citation>
    <scope>NUCLEOTIDE SEQUENCE</scope>
    <source>
        <strain evidence="30">PS9179</strain>
        <tissue evidence="30">Whole animal</tissue>
    </source>
</reference>
<evidence type="ECO:0000256" key="1">
    <source>
        <dbReference type="ARBA" id="ARBA00001974"/>
    </source>
</evidence>
<evidence type="ECO:0000256" key="28">
    <source>
        <dbReference type="SAM" id="MobiDB-lite"/>
    </source>
</evidence>
<dbReference type="Gene3D" id="2.40.110.10">
    <property type="entry name" value="Butyryl-CoA Dehydrogenase, subunit A, domain 2"/>
    <property type="match status" value="1"/>
</dbReference>
<keyword evidence="10" id="KW-0276">Fatty acid metabolism</keyword>
<dbReference type="PROSITE" id="PS00072">
    <property type="entry name" value="ACYL_COA_DH_1"/>
    <property type="match status" value="1"/>
</dbReference>
<dbReference type="InterPro" id="IPR046373">
    <property type="entry name" value="Acyl-CoA_Oxase/DH_mid-dom_sf"/>
</dbReference>
<evidence type="ECO:0000256" key="12">
    <source>
        <dbReference type="ARBA" id="ARBA00022990"/>
    </source>
</evidence>
<evidence type="ECO:0000256" key="3">
    <source>
        <dbReference type="ARBA" id="ARBA00005198"/>
    </source>
</evidence>
<evidence type="ECO:0000256" key="5">
    <source>
        <dbReference type="ARBA" id="ARBA00022553"/>
    </source>
</evidence>
<keyword evidence="5" id="KW-0597">Phosphoprotein</keyword>
<dbReference type="GO" id="GO:0050660">
    <property type="term" value="F:flavin adenine dinucleotide binding"/>
    <property type="evidence" value="ECO:0007669"/>
    <property type="project" value="InterPro"/>
</dbReference>
<keyword evidence="15" id="KW-0496">Mitochondrion</keyword>
<keyword evidence="8" id="KW-0702">S-nitrosylation</keyword>
<comment type="catalytic activity">
    <reaction evidence="25">
        <text>a very-long-chain 2,3-saturated fatty acyl-CoA + oxidized [electron-transfer flavoprotein] + H(+) = a very-long-chain (2E)-enoyl-CoA + reduced [electron-transfer flavoprotein]</text>
        <dbReference type="Rhea" id="RHEA:19181"/>
        <dbReference type="Rhea" id="RHEA-COMP:10685"/>
        <dbReference type="Rhea" id="RHEA-COMP:10686"/>
        <dbReference type="ChEBI" id="CHEBI:15378"/>
        <dbReference type="ChEBI" id="CHEBI:57692"/>
        <dbReference type="ChEBI" id="CHEBI:58307"/>
        <dbReference type="ChEBI" id="CHEBI:83724"/>
        <dbReference type="ChEBI" id="CHEBI:83728"/>
        <dbReference type="EC" id="1.3.8.9"/>
    </reaction>
    <physiologicalReaction direction="left-to-right" evidence="25">
        <dbReference type="Rhea" id="RHEA:19182"/>
    </physiologicalReaction>
</comment>
<evidence type="ECO:0000259" key="29">
    <source>
        <dbReference type="SMART" id="SM00355"/>
    </source>
</evidence>
<organism evidence="30 31">
    <name type="scientific">Steinernema hermaphroditum</name>
    <dbReference type="NCBI Taxonomy" id="289476"/>
    <lineage>
        <taxon>Eukaryota</taxon>
        <taxon>Metazoa</taxon>
        <taxon>Ecdysozoa</taxon>
        <taxon>Nematoda</taxon>
        <taxon>Chromadorea</taxon>
        <taxon>Rhabditida</taxon>
        <taxon>Tylenchina</taxon>
        <taxon>Panagrolaimomorpha</taxon>
        <taxon>Strongyloidoidea</taxon>
        <taxon>Steinernematidae</taxon>
        <taxon>Steinernema</taxon>
    </lineage>
</organism>
<comment type="catalytic activity">
    <reaction evidence="27">
        <text>octadecanoyl-CoA + oxidized [electron-transfer flavoprotein] + H(+) = (2E)-octadecenoyl-CoA + reduced [electron-transfer flavoprotein]</text>
        <dbReference type="Rhea" id="RHEA:47240"/>
        <dbReference type="Rhea" id="RHEA-COMP:10685"/>
        <dbReference type="Rhea" id="RHEA-COMP:10686"/>
        <dbReference type="ChEBI" id="CHEBI:15378"/>
        <dbReference type="ChEBI" id="CHEBI:57394"/>
        <dbReference type="ChEBI" id="CHEBI:57692"/>
        <dbReference type="ChEBI" id="CHEBI:58307"/>
        <dbReference type="ChEBI" id="CHEBI:71412"/>
    </reaction>
    <physiologicalReaction direction="left-to-right" evidence="27">
        <dbReference type="Rhea" id="RHEA:47241"/>
    </physiologicalReaction>
</comment>